<comment type="similarity">
    <text evidence="2">Belongs to the FlgN family.</text>
</comment>
<gene>
    <name evidence="5" type="ORF">ENI35_04200</name>
    <name evidence="4" type="ORF">HS1_000761</name>
</gene>
<reference evidence="5" key="2">
    <citation type="journal article" date="2020" name="mSystems">
        <title>Genome- and Community-Level Interaction Insights into Carbon Utilization and Element Cycling Functions of Hydrothermarchaeota in Hydrothermal Sediment.</title>
        <authorList>
            <person name="Zhou Z."/>
            <person name="Liu Y."/>
            <person name="Xu W."/>
            <person name="Pan J."/>
            <person name="Luo Z.H."/>
            <person name="Li M."/>
        </authorList>
    </citation>
    <scope>NUCLEOTIDE SEQUENCE [LARGE SCALE GENOMIC DNA]</scope>
    <source>
        <strain evidence="5">HyVt-389</strain>
    </source>
</reference>
<dbReference type="EMBL" id="CP013015">
    <property type="protein sequence ID" value="AMM40566.1"/>
    <property type="molecule type" value="Genomic_DNA"/>
</dbReference>
<dbReference type="SUPFAM" id="SSF140566">
    <property type="entry name" value="FlgN-like"/>
    <property type="match status" value="1"/>
</dbReference>
<keyword evidence="4" id="KW-0282">Flagellum</keyword>
<keyword evidence="4" id="KW-0969">Cilium</keyword>
<comment type="function">
    <text evidence="1">Required for the efficient initiation of filament assembly.</text>
</comment>
<dbReference type="EMBL" id="DRIH01000142">
    <property type="protein sequence ID" value="HEC67998.1"/>
    <property type="molecule type" value="Genomic_DNA"/>
</dbReference>
<dbReference type="InterPro" id="IPR007809">
    <property type="entry name" value="FlgN-like"/>
</dbReference>
<name>A0A7C1W1C4_DESA2</name>
<reference evidence="4 6" key="1">
    <citation type="submission" date="2015-10" db="EMBL/GenBank/DDBJ databases">
        <title>Candidatus Desulfofervidus auxilii, a hydrogenotrophic sulfate-reducing bacterium involved in the thermophilic anaerobic oxidation of methane.</title>
        <authorList>
            <person name="Krukenberg V."/>
            <person name="Richter M."/>
            <person name="Wegener G."/>
        </authorList>
    </citation>
    <scope>NUCLEOTIDE SEQUENCE [LARGE SCALE GENOMIC DNA]</scope>
    <source>
        <strain evidence="4 6">HS1</strain>
    </source>
</reference>
<dbReference type="Gene3D" id="1.20.58.300">
    <property type="entry name" value="FlgN-like"/>
    <property type="match status" value="1"/>
</dbReference>
<evidence type="ECO:0000256" key="1">
    <source>
        <dbReference type="ARBA" id="ARBA00002397"/>
    </source>
</evidence>
<protein>
    <submittedName>
        <fullName evidence="4">Flagellar protein FlgN</fullName>
    </submittedName>
</protein>
<evidence type="ECO:0000313" key="6">
    <source>
        <dbReference type="Proteomes" id="UP000070560"/>
    </source>
</evidence>
<dbReference type="GO" id="GO:0044780">
    <property type="term" value="P:bacterial-type flagellum assembly"/>
    <property type="evidence" value="ECO:0007669"/>
    <property type="project" value="InterPro"/>
</dbReference>
<keyword evidence="6" id="KW-1185">Reference proteome</keyword>
<evidence type="ECO:0000256" key="3">
    <source>
        <dbReference type="ARBA" id="ARBA00022795"/>
    </source>
</evidence>
<dbReference type="Pfam" id="PF05130">
    <property type="entry name" value="FlgN"/>
    <property type="match status" value="1"/>
</dbReference>
<dbReference type="RefSeq" id="WP_066061152.1">
    <property type="nucleotide sequence ID" value="NZ_CP013015.1"/>
</dbReference>
<organism evidence="5">
    <name type="scientific">Desulfofervidus auxilii</name>
    <dbReference type="NCBI Taxonomy" id="1621989"/>
    <lineage>
        <taxon>Bacteria</taxon>
        <taxon>Pseudomonadati</taxon>
        <taxon>Thermodesulfobacteriota</taxon>
        <taxon>Candidatus Desulfofervidia</taxon>
        <taxon>Candidatus Desulfofervidales</taxon>
        <taxon>Candidatus Desulfofervidaceae</taxon>
        <taxon>Candidatus Desulfofervidus</taxon>
    </lineage>
</organism>
<sequence length="163" mass="19415">MLMTIKNKSLENLLILLREYILLLEELLSCLEKEKMFIIDPSLDELYEMNKQKQNILLKIKLAKESVKNILNEFEPNISLKRLIEKIPRSHLREEISHVYREIISLSELIEFTNRQNKEFIQDSLNCISDCIYMFINSSSELHSYRKDGKEFSSQAHFFNQKV</sequence>
<keyword evidence="3" id="KW-1005">Bacterial flagellum biogenesis</keyword>
<evidence type="ECO:0000256" key="2">
    <source>
        <dbReference type="ARBA" id="ARBA00007703"/>
    </source>
</evidence>
<dbReference type="KEGG" id="daw:HS1_000761"/>
<accession>A0A7C1W1C4</accession>
<keyword evidence="4" id="KW-0966">Cell projection</keyword>
<proteinExistence type="inferred from homology"/>
<dbReference type="Proteomes" id="UP000885738">
    <property type="component" value="Unassembled WGS sequence"/>
</dbReference>
<dbReference type="Proteomes" id="UP000070560">
    <property type="component" value="Chromosome"/>
</dbReference>
<evidence type="ECO:0000313" key="5">
    <source>
        <dbReference type="EMBL" id="HEC67998.1"/>
    </source>
</evidence>
<dbReference type="AlphaFoldDB" id="A0A7C1W1C4"/>
<evidence type="ECO:0000313" key="4">
    <source>
        <dbReference type="EMBL" id="AMM40566.1"/>
    </source>
</evidence>
<dbReference type="InterPro" id="IPR036679">
    <property type="entry name" value="FlgN-like_sf"/>
</dbReference>